<dbReference type="AlphaFoldDB" id="Q8THR8"/>
<keyword evidence="2" id="KW-0472">Membrane</keyword>
<dbReference type="Pfam" id="PF08480">
    <property type="entry name" value="Disaggr_assoc"/>
    <property type="match status" value="1"/>
</dbReference>
<protein>
    <submittedName>
        <fullName evidence="5">Uncharacterized protein</fullName>
    </submittedName>
</protein>
<dbReference type="EMBL" id="AE010299">
    <property type="protein sequence ID" value="AAM07785.1"/>
    <property type="molecule type" value="Genomic_DNA"/>
</dbReference>
<dbReference type="PANTHER" id="PTHR22990">
    <property type="entry name" value="F-BOX ONLY PROTEIN"/>
    <property type="match status" value="1"/>
</dbReference>
<dbReference type="KEGG" id="mac:MA_4444"/>
<name>Q8THR8_METAC</name>
<dbReference type="Gene3D" id="2.160.20.10">
    <property type="entry name" value="Single-stranded right-handed beta-helix, Pectin lyase-like"/>
    <property type="match status" value="1"/>
</dbReference>
<dbReference type="InterPro" id="IPR011050">
    <property type="entry name" value="Pectin_lyase_fold/virulence"/>
</dbReference>
<evidence type="ECO:0000259" key="3">
    <source>
        <dbReference type="Pfam" id="PF06848"/>
    </source>
</evidence>
<evidence type="ECO:0000259" key="4">
    <source>
        <dbReference type="Pfam" id="PF08480"/>
    </source>
</evidence>
<dbReference type="Proteomes" id="UP000002487">
    <property type="component" value="Chromosome"/>
</dbReference>
<dbReference type="EnsemblBacteria" id="AAM07785">
    <property type="protein sequence ID" value="AAM07785"/>
    <property type="gene ID" value="MA_4444"/>
</dbReference>
<dbReference type="NCBIfam" id="NF033679">
    <property type="entry name" value="DNRLRE_dom"/>
    <property type="match status" value="1"/>
</dbReference>
<dbReference type="InParanoid" id="Q8THR8"/>
<organism evidence="5 6">
    <name type="scientific">Methanosarcina acetivorans (strain ATCC 35395 / DSM 2834 / JCM 12185 / C2A)</name>
    <dbReference type="NCBI Taxonomy" id="188937"/>
    <lineage>
        <taxon>Archaea</taxon>
        <taxon>Methanobacteriati</taxon>
        <taxon>Methanobacteriota</taxon>
        <taxon>Stenosarchaea group</taxon>
        <taxon>Methanomicrobia</taxon>
        <taxon>Methanosarcinales</taxon>
        <taxon>Methanosarcinaceae</taxon>
        <taxon>Methanosarcina</taxon>
    </lineage>
</organism>
<dbReference type="FunFam" id="2.160.20.10:FF:000069">
    <property type="entry name" value="Uncharacterized protein"/>
    <property type="match status" value="1"/>
</dbReference>
<dbReference type="Pfam" id="PF06848">
    <property type="entry name" value="Disaggr_repeat"/>
    <property type="match status" value="1"/>
</dbReference>
<reference evidence="5 6" key="1">
    <citation type="journal article" date="2002" name="Genome Res.">
        <title>The genome of Methanosarcina acetivorans reveals extensive metabolic and physiological diversity.</title>
        <authorList>
            <person name="Galagan J.E."/>
            <person name="Nusbaum C."/>
            <person name="Roy A."/>
            <person name="Endrizzi M.G."/>
            <person name="Macdonald P."/>
            <person name="FitzHugh W."/>
            <person name="Calvo S."/>
            <person name="Engels R."/>
            <person name="Smirnov S."/>
            <person name="Atnoor D."/>
            <person name="Brown A."/>
            <person name="Allen N."/>
            <person name="Naylor J."/>
            <person name="Stange-Thomann N."/>
            <person name="DeArellano K."/>
            <person name="Johnson R."/>
            <person name="Linton L."/>
            <person name="McEwan P."/>
            <person name="McKernan K."/>
            <person name="Talamas J."/>
            <person name="Tirrell A."/>
            <person name="Ye W."/>
            <person name="Zimmer A."/>
            <person name="Barber R.D."/>
            <person name="Cann I."/>
            <person name="Graham D.E."/>
            <person name="Grahame D.A."/>
            <person name="Guss A."/>
            <person name="Hedderich R."/>
            <person name="Ingram-Smith C."/>
            <person name="Kuettner C.H."/>
            <person name="Krzycki J.A."/>
            <person name="Leigh J.A."/>
            <person name="Li W."/>
            <person name="Liu J."/>
            <person name="Mukhopadhyay B."/>
            <person name="Reeve J.N."/>
            <person name="Smith K."/>
            <person name="Springer T.A."/>
            <person name="Umayam L.A."/>
            <person name="White O."/>
            <person name="White R.H."/>
            <person name="de Macario E.C."/>
            <person name="Ferry J.G."/>
            <person name="Jarrell K.F."/>
            <person name="Jing H."/>
            <person name="Macario A.J.L."/>
            <person name="Paulsen I."/>
            <person name="Pritchett M."/>
            <person name="Sowers K.R."/>
            <person name="Swanson R.V."/>
            <person name="Zinder S.H."/>
            <person name="Lander E."/>
            <person name="Metcalf W.W."/>
            <person name="Birren B."/>
        </authorList>
    </citation>
    <scope>NUCLEOTIDE SEQUENCE [LARGE SCALE GENOMIC DNA]</scope>
    <source>
        <strain evidence="6">ATCC 35395 / DSM 2834 / JCM 12185 / C2A</strain>
    </source>
</reference>
<keyword evidence="2" id="KW-0812">Transmembrane</keyword>
<feature type="domain" description="Disaggregatase-related" evidence="3">
    <location>
        <begin position="515"/>
        <end position="694"/>
    </location>
</feature>
<dbReference type="PANTHER" id="PTHR22990:SF15">
    <property type="entry name" value="F-BOX ONLY PROTEIN 10"/>
    <property type="match status" value="1"/>
</dbReference>
<dbReference type="SUPFAM" id="SSF51126">
    <property type="entry name" value="Pectin lyase-like"/>
    <property type="match status" value="1"/>
</dbReference>
<dbReference type="InterPro" id="IPR012334">
    <property type="entry name" value="Pectin_lyas_fold"/>
</dbReference>
<keyword evidence="2" id="KW-1133">Transmembrane helix</keyword>
<sequence length="699" mass="78577">MYRGYKMNENQQIYRLGEKKRKGILILTLITLVTIVTIALSNAPPEQTVYVNTDGSGDFNCDGTDDHVEINKALAYVTENPEYTTVHLKGPNTYVISDSIFIGSDTILEGDSTAVIKLEDKADWPLEKPLITQIDSSENHNITIRGFEIDGNHDGNKEKSRGKGYHNLIHFLNCKNIQVYDMYMHDNHGDGLKVVKGSNIQFYNNTVYKLGHDALYIIYSSNIEAWNNRITCRTNSGLRVYNGNHVKFYNNVINSEGEGGAGIEIQKAGASTAMNDIEIYNNLIYETNTAGIWITGYGSEYSKDSAKDVYIHNNKFYKTGINAGADWSGGIVLNGFYDTLIENNIFDSCYGAAIAHKEVDEEFSAPGSNYTTIARNNIIINTQSSPTAGEGYAFYNKLQNTHSFILENNCLSNNLGGDYMYASSTSDVQADPALIEQIGKNGSSVQNLPCADAINAGPQETPPEIEHGMGQEEGSYIERAISKMVGFVKNTFLGFASGESEEENLKIISLSVASDNRLKEEAPNTTYRETEYIDVGERPGGGIYRDVMLFELKQLDETDSIEKATLSLFWYYPEEARPEDIVLEVYRPEKWCEEHVTWEEREIETPWQNPGGDWYDRNDVLQGSMPYATITIKGSTLPDNRYYELDVTELVKEYVSGEYENTGFLIKARSESSNYIAFYSSEWQNKAQRPKLTIEYVNE</sequence>
<keyword evidence="6" id="KW-1185">Reference proteome</keyword>
<accession>Q8THR8</accession>
<dbReference type="InterPro" id="IPR051550">
    <property type="entry name" value="SCF-Subunits/Alg-Epimerases"/>
</dbReference>
<dbReference type="InterPro" id="IPR013687">
    <property type="entry name" value="Disaggr-rel"/>
</dbReference>
<evidence type="ECO:0000313" key="5">
    <source>
        <dbReference type="EMBL" id="AAM07785.1"/>
    </source>
</evidence>
<keyword evidence="1" id="KW-0677">Repeat</keyword>
<evidence type="ECO:0000313" key="6">
    <source>
        <dbReference type="Proteomes" id="UP000002487"/>
    </source>
</evidence>
<dbReference type="HOGENOM" id="CLU_012607_0_0_2"/>
<dbReference type="PhylomeDB" id="Q8THR8"/>
<dbReference type="InterPro" id="IPR006626">
    <property type="entry name" value="PbH1"/>
</dbReference>
<feature type="transmembrane region" description="Helical" evidence="2">
    <location>
        <begin position="24"/>
        <end position="43"/>
    </location>
</feature>
<dbReference type="SMART" id="SM00710">
    <property type="entry name" value="PbH1"/>
    <property type="match status" value="8"/>
</dbReference>
<dbReference type="InterPro" id="IPR010671">
    <property type="entry name" value="Disaggr-rel_dom"/>
</dbReference>
<evidence type="ECO:0000256" key="1">
    <source>
        <dbReference type="ARBA" id="ARBA00022737"/>
    </source>
</evidence>
<evidence type="ECO:0000256" key="2">
    <source>
        <dbReference type="SAM" id="Phobius"/>
    </source>
</evidence>
<feature type="domain" description="Disaggregatase-related" evidence="4">
    <location>
        <begin position="274"/>
        <end position="457"/>
    </location>
</feature>
<proteinExistence type="predicted"/>
<gene>
    <name evidence="5" type="ordered locus">MA_4444</name>
</gene>